<feature type="non-terminal residue" evidence="1">
    <location>
        <position position="1"/>
    </location>
</feature>
<sequence>AEDAKDWGEDVNPEAGDVEDIECISVDDILDESSSLGLKLAMYMRCAAHTLNLMASMDANKALESIVFKPA</sequence>
<protein>
    <submittedName>
        <fullName evidence="1">Uncharacterized protein</fullName>
    </submittedName>
</protein>
<organism evidence="1 2">
    <name type="scientific">Goodea atripinnis</name>
    <dbReference type="NCBI Taxonomy" id="208336"/>
    <lineage>
        <taxon>Eukaryota</taxon>
        <taxon>Metazoa</taxon>
        <taxon>Chordata</taxon>
        <taxon>Craniata</taxon>
        <taxon>Vertebrata</taxon>
        <taxon>Euteleostomi</taxon>
        <taxon>Actinopterygii</taxon>
        <taxon>Neopterygii</taxon>
        <taxon>Teleostei</taxon>
        <taxon>Neoteleostei</taxon>
        <taxon>Acanthomorphata</taxon>
        <taxon>Ovalentaria</taxon>
        <taxon>Atherinomorphae</taxon>
        <taxon>Cyprinodontiformes</taxon>
        <taxon>Goodeidae</taxon>
        <taxon>Goodea</taxon>
    </lineage>
</organism>
<evidence type="ECO:0000313" key="1">
    <source>
        <dbReference type="EMBL" id="MEQ2186144.1"/>
    </source>
</evidence>
<dbReference type="Proteomes" id="UP001476798">
    <property type="component" value="Unassembled WGS sequence"/>
</dbReference>
<accession>A0ABV0PRM1</accession>
<keyword evidence="2" id="KW-1185">Reference proteome</keyword>
<evidence type="ECO:0000313" key="2">
    <source>
        <dbReference type="Proteomes" id="UP001476798"/>
    </source>
</evidence>
<name>A0ABV0PRM1_9TELE</name>
<gene>
    <name evidence="1" type="ORF">GOODEAATRI_025648</name>
</gene>
<proteinExistence type="predicted"/>
<comment type="caution">
    <text evidence="1">The sequence shown here is derived from an EMBL/GenBank/DDBJ whole genome shotgun (WGS) entry which is preliminary data.</text>
</comment>
<reference evidence="1 2" key="1">
    <citation type="submission" date="2021-06" db="EMBL/GenBank/DDBJ databases">
        <authorList>
            <person name="Palmer J.M."/>
        </authorList>
    </citation>
    <scope>NUCLEOTIDE SEQUENCE [LARGE SCALE GENOMIC DNA]</scope>
    <source>
        <strain evidence="1 2">GA_2019</strain>
        <tissue evidence="1">Muscle</tissue>
    </source>
</reference>
<dbReference type="EMBL" id="JAHRIO010083011">
    <property type="protein sequence ID" value="MEQ2186144.1"/>
    <property type="molecule type" value="Genomic_DNA"/>
</dbReference>